<dbReference type="GO" id="GO:0008135">
    <property type="term" value="F:translation factor activity, RNA binding"/>
    <property type="evidence" value="ECO:0007669"/>
    <property type="project" value="TreeGrafter"/>
</dbReference>
<keyword evidence="4" id="KW-0507">mRNA processing</keyword>
<dbReference type="Gene3D" id="4.10.640.40">
    <property type="entry name" value="Cytoplasmic polyadenylation element-binding protein, ZZ domain"/>
    <property type="match status" value="1"/>
</dbReference>
<dbReference type="FunFam" id="3.30.70.330:FF:000086">
    <property type="entry name" value="Putative Cytoplasmic polyadenylation element-binding protein 1"/>
    <property type="match status" value="1"/>
</dbReference>
<protein>
    <submittedName>
        <fullName evidence="11">Cytoplasmic polyadenylation element-binding 1-like</fullName>
    </submittedName>
</protein>
<feature type="region of interest" description="Disordered" evidence="10">
    <location>
        <begin position="51"/>
        <end position="76"/>
    </location>
</feature>
<dbReference type="GO" id="GO:0043005">
    <property type="term" value="C:neuron projection"/>
    <property type="evidence" value="ECO:0007669"/>
    <property type="project" value="TreeGrafter"/>
</dbReference>
<dbReference type="InterPro" id="IPR034819">
    <property type="entry name" value="CPEB"/>
</dbReference>
<evidence type="ECO:0000256" key="6">
    <source>
        <dbReference type="ARBA" id="ARBA00022737"/>
    </source>
</evidence>
<keyword evidence="6" id="KW-0677">Repeat</keyword>
<dbReference type="OrthoDB" id="10033548at2759"/>
<keyword evidence="12" id="KW-1185">Reference proteome</keyword>
<dbReference type="GO" id="GO:0005737">
    <property type="term" value="C:cytoplasm"/>
    <property type="evidence" value="ECO:0007669"/>
    <property type="project" value="UniProtKB-SubCell"/>
</dbReference>
<sequence length="495" mass="54632">MACMKTESDDSGVDMFTNLNALLEHGAEVSKVPDILNATCGFSSPFGPNAFSTPQQSNGWSSFPPTPTSSRSSSPVEDELRLEAIMGRNLISRISCPTTCPSLAGWITPPGSLPPTPPAFSPLSPAPTDLDHSLVFGFPGAFVPRHTVMPPNPHCQHFEEQQTSPSMVGPDNGPLSPMSMNLLMDRRWGFTPNSSPGITPMQQDVRQALLQQAAAATSNEVTYTWSGQLPPRHYKNPTYSTKVFLGGVPWDITESTLIQSFKPFGNVRIEWPGKEGRHAVNPPKGYVYLVFDSEKSIKALLSSCTQDCSNGGDWYFQLSSRRIRCKEVQVIPWVLVDSNYVCGRYQKLDPSKTVFVGGLHGMLNAEGLAHIMQDLFGGVVYAGIDTDKHKYPIGSGRVTFNNHKSYMKAVCAGFIELKTPKFTKKVQVDPYLEDSICGTCHTNPGPYFCRELSCFKYYCRSCWQWHHSIEGLRHHKPKTRTSKTASSSTIGLFGF</sequence>
<name>A0A6S7FJF3_PARCT</name>
<comment type="similarity">
    <text evidence="2">Belongs to the RRM CPEB family.</text>
</comment>
<dbReference type="InterPro" id="IPR035979">
    <property type="entry name" value="RBD_domain_sf"/>
</dbReference>
<gene>
    <name evidence="11" type="ORF">PACLA_8A050834</name>
</gene>
<dbReference type="GO" id="GO:2000766">
    <property type="term" value="P:negative regulation of cytoplasmic translation"/>
    <property type="evidence" value="ECO:0007669"/>
    <property type="project" value="TreeGrafter"/>
</dbReference>
<keyword evidence="7" id="KW-0862">Zinc</keyword>
<evidence type="ECO:0000256" key="8">
    <source>
        <dbReference type="ARBA" id="ARBA00022845"/>
    </source>
</evidence>
<evidence type="ECO:0000256" key="3">
    <source>
        <dbReference type="ARBA" id="ARBA00022490"/>
    </source>
</evidence>
<feature type="compositionally biased region" description="Polar residues" evidence="10">
    <location>
        <begin position="51"/>
        <end position="60"/>
    </location>
</feature>
<dbReference type="GO" id="GO:0046872">
    <property type="term" value="F:metal ion binding"/>
    <property type="evidence" value="ECO:0007669"/>
    <property type="project" value="UniProtKB-KW"/>
</dbReference>
<dbReference type="PANTHER" id="PTHR12566">
    <property type="entry name" value="CYTOPLASMIC POLYADENYLATION ELEMENT BINDING PROTEIN CPEB"/>
    <property type="match status" value="1"/>
</dbReference>
<dbReference type="GO" id="GO:0045202">
    <property type="term" value="C:synapse"/>
    <property type="evidence" value="ECO:0007669"/>
    <property type="project" value="TreeGrafter"/>
</dbReference>
<evidence type="ECO:0000256" key="5">
    <source>
        <dbReference type="ARBA" id="ARBA00022723"/>
    </source>
</evidence>
<dbReference type="InterPro" id="IPR038446">
    <property type="entry name" value="CEBP_ZZ_sf"/>
</dbReference>
<dbReference type="GO" id="GO:0003730">
    <property type="term" value="F:mRNA 3'-UTR binding"/>
    <property type="evidence" value="ECO:0007669"/>
    <property type="project" value="InterPro"/>
</dbReference>
<dbReference type="Gene3D" id="3.30.70.330">
    <property type="match status" value="2"/>
</dbReference>
<evidence type="ECO:0000313" key="12">
    <source>
        <dbReference type="Proteomes" id="UP001152795"/>
    </source>
</evidence>
<evidence type="ECO:0000256" key="9">
    <source>
        <dbReference type="ARBA" id="ARBA00022884"/>
    </source>
</evidence>
<dbReference type="InterPro" id="IPR032292">
    <property type="entry name" value="CEBP1_N"/>
</dbReference>
<keyword evidence="3" id="KW-0963">Cytoplasm</keyword>
<keyword evidence="8" id="KW-0810">Translation regulation</keyword>
<dbReference type="Pfam" id="PF16367">
    <property type="entry name" value="RRM_7"/>
    <property type="match status" value="1"/>
</dbReference>
<accession>A0A6S7FJF3</accession>
<comment type="subcellular location">
    <subcellularLocation>
        <location evidence="1">Cytoplasm</location>
    </subcellularLocation>
</comment>
<dbReference type="Pfam" id="PF16366">
    <property type="entry name" value="CEBP_ZZ"/>
    <property type="match status" value="1"/>
</dbReference>
<dbReference type="SMART" id="SM00360">
    <property type="entry name" value="RRM"/>
    <property type="match status" value="2"/>
</dbReference>
<dbReference type="InterPro" id="IPR012677">
    <property type="entry name" value="Nucleotide-bd_a/b_plait_sf"/>
</dbReference>
<dbReference type="GO" id="GO:0006397">
    <property type="term" value="P:mRNA processing"/>
    <property type="evidence" value="ECO:0007669"/>
    <property type="project" value="UniProtKB-KW"/>
</dbReference>
<dbReference type="Pfam" id="PF16368">
    <property type="entry name" value="CEBP1_N"/>
    <property type="match status" value="1"/>
</dbReference>
<dbReference type="InterPro" id="IPR032296">
    <property type="entry name" value="CEBP_ZZ"/>
</dbReference>
<dbReference type="FunFam" id="4.10.640.40:FF:000002">
    <property type="entry name" value="Putative Cytoplasmic polyadenylation element-binding protein 1"/>
    <property type="match status" value="1"/>
</dbReference>
<dbReference type="GO" id="GO:0005634">
    <property type="term" value="C:nucleus"/>
    <property type="evidence" value="ECO:0007669"/>
    <property type="project" value="TreeGrafter"/>
</dbReference>
<dbReference type="FunFam" id="3.30.70.330:FF:000054">
    <property type="entry name" value="Cytoplasmic polyadenylation element-binding protein 1"/>
    <property type="match status" value="1"/>
</dbReference>
<keyword evidence="9" id="KW-0694">RNA-binding</keyword>
<evidence type="ECO:0000256" key="7">
    <source>
        <dbReference type="ARBA" id="ARBA00022833"/>
    </source>
</evidence>
<dbReference type="AlphaFoldDB" id="A0A6S7FJF3"/>
<reference evidence="11" key="1">
    <citation type="submission" date="2020-04" db="EMBL/GenBank/DDBJ databases">
        <authorList>
            <person name="Alioto T."/>
            <person name="Alioto T."/>
            <person name="Gomez Garrido J."/>
        </authorList>
    </citation>
    <scope>NUCLEOTIDE SEQUENCE</scope>
    <source>
        <strain evidence="11">A484AB</strain>
    </source>
</reference>
<dbReference type="PANTHER" id="PTHR12566:SF9">
    <property type="entry name" value="CYTOPLASMIC POLYADENYLATION ELEMENT-BINDING PROTEIN 1"/>
    <property type="match status" value="1"/>
</dbReference>
<dbReference type="EMBL" id="CACRXK020000195">
    <property type="protein sequence ID" value="CAB3979408.1"/>
    <property type="molecule type" value="Genomic_DNA"/>
</dbReference>
<dbReference type="InterPro" id="IPR034977">
    <property type="entry name" value="CPEB1_RRM1"/>
</dbReference>
<dbReference type="Proteomes" id="UP001152795">
    <property type="component" value="Unassembled WGS sequence"/>
</dbReference>
<proteinExistence type="inferred from homology"/>
<dbReference type="PROSITE" id="PS50102">
    <property type="entry name" value="RRM"/>
    <property type="match status" value="2"/>
</dbReference>
<evidence type="ECO:0000256" key="1">
    <source>
        <dbReference type="ARBA" id="ARBA00004496"/>
    </source>
</evidence>
<dbReference type="SUPFAM" id="SSF54928">
    <property type="entry name" value="RNA-binding domain, RBD"/>
    <property type="match status" value="1"/>
</dbReference>
<evidence type="ECO:0000256" key="4">
    <source>
        <dbReference type="ARBA" id="ARBA00022664"/>
    </source>
</evidence>
<dbReference type="GO" id="GO:0043022">
    <property type="term" value="F:ribosome binding"/>
    <property type="evidence" value="ECO:0007669"/>
    <property type="project" value="TreeGrafter"/>
</dbReference>
<dbReference type="GO" id="GO:0000900">
    <property type="term" value="F:mRNA regulatory element binding translation repressor activity"/>
    <property type="evidence" value="ECO:0007669"/>
    <property type="project" value="TreeGrafter"/>
</dbReference>
<dbReference type="InterPro" id="IPR000504">
    <property type="entry name" value="RRM_dom"/>
</dbReference>
<evidence type="ECO:0000256" key="10">
    <source>
        <dbReference type="SAM" id="MobiDB-lite"/>
    </source>
</evidence>
<evidence type="ECO:0000256" key="2">
    <source>
        <dbReference type="ARBA" id="ARBA00010347"/>
    </source>
</evidence>
<dbReference type="CDD" id="cd12723">
    <property type="entry name" value="RRM1_CPEB1"/>
    <property type="match status" value="1"/>
</dbReference>
<dbReference type="CDD" id="cd12725">
    <property type="entry name" value="RRM2_CPEB1"/>
    <property type="match status" value="1"/>
</dbReference>
<dbReference type="CDD" id="cd19757">
    <property type="entry name" value="Bbox1"/>
    <property type="match status" value="1"/>
</dbReference>
<comment type="caution">
    <text evidence="11">The sequence shown here is derived from an EMBL/GenBank/DDBJ whole genome shotgun (WGS) entry which is preliminary data.</text>
</comment>
<keyword evidence="5" id="KW-0479">Metal-binding</keyword>
<organism evidence="11 12">
    <name type="scientific">Paramuricea clavata</name>
    <name type="common">Red gorgonian</name>
    <name type="synonym">Violescent sea-whip</name>
    <dbReference type="NCBI Taxonomy" id="317549"/>
    <lineage>
        <taxon>Eukaryota</taxon>
        <taxon>Metazoa</taxon>
        <taxon>Cnidaria</taxon>
        <taxon>Anthozoa</taxon>
        <taxon>Octocorallia</taxon>
        <taxon>Malacalcyonacea</taxon>
        <taxon>Plexauridae</taxon>
        <taxon>Paramuricea</taxon>
    </lineage>
</organism>
<evidence type="ECO:0000313" key="11">
    <source>
        <dbReference type="EMBL" id="CAB3979408.1"/>
    </source>
</evidence>